<feature type="region of interest" description="Disordered" evidence="1">
    <location>
        <begin position="1"/>
        <end position="21"/>
    </location>
</feature>
<feature type="compositionally biased region" description="Polar residues" evidence="1">
    <location>
        <begin position="58"/>
        <end position="67"/>
    </location>
</feature>
<protein>
    <submittedName>
        <fullName evidence="2">Uncharacterized protein</fullName>
    </submittedName>
</protein>
<evidence type="ECO:0000313" key="3">
    <source>
        <dbReference type="Proteomes" id="UP000236075"/>
    </source>
</evidence>
<proteinExistence type="predicted"/>
<dbReference type="EMBL" id="PJLB01000008">
    <property type="protein sequence ID" value="PND02715.1"/>
    <property type="molecule type" value="Genomic_DNA"/>
</dbReference>
<name>A0AAX0WKE0_9BACT</name>
<evidence type="ECO:0000313" key="2">
    <source>
        <dbReference type="EMBL" id="PND02715.1"/>
    </source>
</evidence>
<organism evidence="2 3">
    <name type="scientific">Akkermansia muciniphila</name>
    <dbReference type="NCBI Taxonomy" id="239935"/>
    <lineage>
        <taxon>Bacteria</taxon>
        <taxon>Pseudomonadati</taxon>
        <taxon>Verrucomicrobiota</taxon>
        <taxon>Verrucomicrobiia</taxon>
        <taxon>Verrucomicrobiales</taxon>
        <taxon>Akkermansiaceae</taxon>
        <taxon>Akkermansia</taxon>
    </lineage>
</organism>
<dbReference type="Proteomes" id="UP000236075">
    <property type="component" value="Unassembled WGS sequence"/>
</dbReference>
<comment type="caution">
    <text evidence="2">The sequence shown here is derived from an EMBL/GenBank/DDBJ whole genome shotgun (WGS) entry which is preliminary data.</text>
</comment>
<feature type="region of interest" description="Disordered" evidence="1">
    <location>
        <begin position="43"/>
        <end position="67"/>
    </location>
</feature>
<evidence type="ECO:0000256" key="1">
    <source>
        <dbReference type="SAM" id="MobiDB-lite"/>
    </source>
</evidence>
<sequence>MRNRLKTGSEKSGKKAVSPSLPDKYVSSFLRISQQLKHAFNVMEKHIPENGSPGKQPDISTTGIPPS</sequence>
<gene>
    <name evidence="2" type="ORF">CXT95_08685</name>
</gene>
<dbReference type="AlphaFoldDB" id="A0AAX0WKE0"/>
<reference evidence="2 3" key="1">
    <citation type="journal article" date="2017" name="BMC Genomics">
        <title>Genome sequencing of 39 Akkermansia muciniphila isolates reveals its population structure, genomic and functional diverisity, and global distribution in mammalian gut microbiotas.</title>
        <authorList>
            <person name="Guo X."/>
            <person name="Li S."/>
            <person name="Zhang J."/>
            <person name="Wu F."/>
            <person name="Li X."/>
            <person name="Wu D."/>
            <person name="Zhang M."/>
            <person name="Ou Z."/>
            <person name="Jie Z."/>
            <person name="Yan Q."/>
            <person name="Li P."/>
            <person name="Yi J."/>
            <person name="Peng Y."/>
        </authorList>
    </citation>
    <scope>NUCLEOTIDE SEQUENCE [LARGE SCALE GENOMIC DNA]</scope>
    <source>
        <strain evidence="2 3">GP28</strain>
    </source>
</reference>
<accession>A0AAX0WKE0</accession>